<accession>F5YJK6</accession>
<keyword evidence="1" id="KW-0472">Membrane</keyword>
<dbReference type="HOGENOM" id="CLU_315904_0_0_12"/>
<sequence>MNKAPGSRVFGAPDYAVFLICIAGAIFCLWFFQRDLNQSLTRLNEAPMGTITFKYKAAQRRFSDRVLWDRLAKESPVYNGDMIRTADLSEATVTFHSGGIINLQENSIIQLFEENAIPRIDFTLGSVSVNVHSGGGIILSSGNSRLEVLSGGVVSAGAGEDGFTASIVEGRAIVSGETLEAGSVFSGDPGGISLSRTVSLQPRPATRLLVNERRPSTVQFKWNKVNYTETTRFEVAEDRGFTRPAAQLDLDGDEALVELAPGTWWWRVYPSGMAEGLEGGAAENSIEKLAISYAPPPEQITPAEGYVYRYRTKQPSVRFQWTETAEAAFYIVTAADNPQLLNPALQIQEQGTSFIYSKLPPGRWYWQVQPVFSGDYEGTSAGSGLSYFSIEQSGDLSPPVLSNPQNGSSFNISAERQDFYFSWANNLEADSYTLRISRNRDLSGPIITRMVRDNYYVYRADDRTISDGQYYWGVYQTDMEGNASPVSSVNGFFALEGEVIQRTLFPPDNYTTAESLLPDTRFTWRSNLPFQTRFQISSTPDFSNPAIDEVTGGETIRGRQLAAGTWYWRIAVESPEVTLQTAPKVLKVAPPLGRPVMETPRDNALVAIPEQGDVPFQWAAVPDADYYQFRLYREADPTRPVYEDNLNAAESRVINWSNYAEGNYVWTVQALAEETPLRSRQNGLISSAAFSLRKLRPVTLESPEPGAVLNGLAAYRQGETIRWSAPETLGNSRFILSRNSDLLAGRPVMDITNPNPSIPLSQLREGTYYWTILGETPEGYDVSAPTPASFRVLPIEITPVSLNQPGNNTEFEGLEALRRPGRVRWSSDEIPQTSRFALSRNSDPLKDPLMDIRNPGAEIPLVRLEAGDYYWTIRAETPDSLDISAPAPFSFRVLPIPPLPSPEGVSPENGALLGPDQLAAMNSITFSWGTVPGANAYIFSLYREDETGLPEIARTEAQPVVSYTLPDLSALDVGTYIWQVEAVSLAEDGYIEQRGMIASNRLTIDIPLPSNPRRADMGILYGQ</sequence>
<reference evidence="3" key="1">
    <citation type="submission" date="2009-12" db="EMBL/GenBank/DDBJ databases">
        <title>Complete sequence of Treponema primitia strain ZAS-2.</title>
        <authorList>
            <person name="Tetu S.G."/>
            <person name="Matson E."/>
            <person name="Ren Q."/>
            <person name="Seshadri R."/>
            <person name="Elbourne L."/>
            <person name="Hassan K.A."/>
            <person name="Durkin A."/>
            <person name="Radune D."/>
            <person name="Mohamoud Y."/>
            <person name="Shay R."/>
            <person name="Jin S."/>
            <person name="Zhang X."/>
            <person name="Lucey K."/>
            <person name="Ballor N.R."/>
            <person name="Ottesen E."/>
            <person name="Rosenthal R."/>
            <person name="Allen A."/>
            <person name="Leadbetter J.R."/>
            <person name="Paulsen I.T."/>
        </authorList>
    </citation>
    <scope>NUCLEOTIDE SEQUENCE [LARGE SCALE GENOMIC DNA]</scope>
    <source>
        <strain evidence="3">ATCC BAA-887 / DSM 12427 / ZAS-2</strain>
    </source>
</reference>
<dbReference type="OrthoDB" id="340531at2"/>
<dbReference type="eggNOG" id="COG4254">
    <property type="taxonomic scope" value="Bacteria"/>
</dbReference>
<feature type="transmembrane region" description="Helical" evidence="1">
    <location>
        <begin position="12"/>
        <end position="32"/>
    </location>
</feature>
<organism evidence="2 3">
    <name type="scientific">Treponema primitia (strain ATCC BAA-887 / DSM 12427 / ZAS-2)</name>
    <dbReference type="NCBI Taxonomy" id="545694"/>
    <lineage>
        <taxon>Bacteria</taxon>
        <taxon>Pseudomonadati</taxon>
        <taxon>Spirochaetota</taxon>
        <taxon>Spirochaetia</taxon>
        <taxon>Spirochaetales</taxon>
        <taxon>Treponemataceae</taxon>
        <taxon>Treponema</taxon>
    </lineage>
</organism>
<dbReference type="STRING" id="545694.TREPR_3410"/>
<dbReference type="Gene3D" id="2.60.40.10">
    <property type="entry name" value="Immunoglobulins"/>
    <property type="match status" value="4"/>
</dbReference>
<keyword evidence="3" id="KW-1185">Reference proteome</keyword>
<keyword evidence="1" id="KW-1133">Transmembrane helix</keyword>
<dbReference type="Proteomes" id="UP000009223">
    <property type="component" value="Chromosome"/>
</dbReference>
<proteinExistence type="predicted"/>
<evidence type="ECO:0008006" key="4">
    <source>
        <dbReference type="Google" id="ProtNLM"/>
    </source>
</evidence>
<keyword evidence="1" id="KW-0812">Transmembrane</keyword>
<evidence type="ECO:0000313" key="3">
    <source>
        <dbReference type="Proteomes" id="UP000009223"/>
    </source>
</evidence>
<name>F5YJK6_TREPZ</name>
<dbReference type="AlphaFoldDB" id="F5YJK6"/>
<dbReference type="EMBL" id="CP001843">
    <property type="protein sequence ID" value="AEF86882.1"/>
    <property type="molecule type" value="Genomic_DNA"/>
</dbReference>
<evidence type="ECO:0000313" key="2">
    <source>
        <dbReference type="EMBL" id="AEF86882.1"/>
    </source>
</evidence>
<protein>
    <recommendedName>
        <fullName evidence="4">FecR protein domain-containing protein</fullName>
    </recommendedName>
</protein>
<dbReference type="KEGG" id="tpi:TREPR_3410"/>
<evidence type="ECO:0000256" key="1">
    <source>
        <dbReference type="SAM" id="Phobius"/>
    </source>
</evidence>
<dbReference type="InterPro" id="IPR013783">
    <property type="entry name" value="Ig-like_fold"/>
</dbReference>
<gene>
    <name evidence="2" type="ordered locus">TREPR_3410</name>
</gene>
<reference evidence="2 3" key="2">
    <citation type="journal article" date="2011" name="ISME J.">
        <title>RNA-seq reveals cooperative metabolic interactions between two termite-gut spirochete species in co-culture.</title>
        <authorList>
            <person name="Rosenthal A.Z."/>
            <person name="Matson E.G."/>
            <person name="Eldar A."/>
            <person name="Leadbetter J.R."/>
        </authorList>
    </citation>
    <scope>NUCLEOTIDE SEQUENCE [LARGE SCALE GENOMIC DNA]</scope>
    <source>
        <strain evidence="3">ATCC BAA-887 / DSM 12427 / ZAS-2</strain>
    </source>
</reference>